<comment type="caution">
    <text evidence="1">The sequence shown here is derived from an EMBL/GenBank/DDBJ whole genome shotgun (WGS) entry which is preliminary data.</text>
</comment>
<proteinExistence type="predicted"/>
<keyword evidence="2" id="KW-1185">Reference proteome</keyword>
<dbReference type="AlphaFoldDB" id="A0A918ZCX2"/>
<evidence type="ECO:0000313" key="2">
    <source>
        <dbReference type="Proteomes" id="UP000608024"/>
    </source>
</evidence>
<evidence type="ECO:0000313" key="1">
    <source>
        <dbReference type="EMBL" id="GHE43538.1"/>
    </source>
</evidence>
<dbReference type="RefSeq" id="WP_268257266.1">
    <property type="nucleotide sequence ID" value="NZ_BNBT01000010.1"/>
</dbReference>
<reference evidence="1" key="2">
    <citation type="submission" date="2020-09" db="EMBL/GenBank/DDBJ databases">
        <authorList>
            <person name="Sun Q."/>
            <person name="Ohkuma M."/>
        </authorList>
    </citation>
    <scope>NUCLEOTIDE SEQUENCE</scope>
    <source>
        <strain evidence="1">JCM 4784</strain>
    </source>
</reference>
<organism evidence="1 2">
    <name type="scientific">Streptomyces longispororuber</name>
    <dbReference type="NCBI Taxonomy" id="68230"/>
    <lineage>
        <taxon>Bacteria</taxon>
        <taxon>Bacillati</taxon>
        <taxon>Actinomycetota</taxon>
        <taxon>Actinomycetes</taxon>
        <taxon>Kitasatosporales</taxon>
        <taxon>Streptomycetaceae</taxon>
        <taxon>Streptomyces</taxon>
    </lineage>
</organism>
<name>A0A918ZCX2_9ACTN</name>
<gene>
    <name evidence="1" type="ORF">GCM10018785_11360</name>
</gene>
<reference evidence="1" key="1">
    <citation type="journal article" date="2014" name="Int. J. Syst. Evol. Microbiol.">
        <title>Complete genome sequence of Corynebacterium casei LMG S-19264T (=DSM 44701T), isolated from a smear-ripened cheese.</title>
        <authorList>
            <consortium name="US DOE Joint Genome Institute (JGI-PGF)"/>
            <person name="Walter F."/>
            <person name="Albersmeier A."/>
            <person name="Kalinowski J."/>
            <person name="Ruckert C."/>
        </authorList>
    </citation>
    <scope>NUCLEOTIDE SEQUENCE</scope>
    <source>
        <strain evidence="1">JCM 4784</strain>
    </source>
</reference>
<protein>
    <submittedName>
        <fullName evidence="1">Uncharacterized protein</fullName>
    </submittedName>
</protein>
<accession>A0A918ZCX2</accession>
<sequence length="41" mass="4355">MLVPVSHHQYVLLDTDAEAAFEDIDGRRAGSGMVSVNQAGP</sequence>
<dbReference type="Proteomes" id="UP000608024">
    <property type="component" value="Unassembled WGS sequence"/>
</dbReference>
<dbReference type="EMBL" id="BNBT01000010">
    <property type="protein sequence ID" value="GHE43538.1"/>
    <property type="molecule type" value="Genomic_DNA"/>
</dbReference>